<comment type="caution">
    <text evidence="1">The sequence shown here is derived from an EMBL/GenBank/DDBJ whole genome shotgun (WGS) entry which is preliminary data.</text>
</comment>
<dbReference type="Proteomes" id="UP001320706">
    <property type="component" value="Unassembled WGS sequence"/>
</dbReference>
<evidence type="ECO:0000313" key="2">
    <source>
        <dbReference type="Proteomes" id="UP001320706"/>
    </source>
</evidence>
<organism evidence="1 2">
    <name type="scientific">Zalaria obscura</name>
    <dbReference type="NCBI Taxonomy" id="2024903"/>
    <lineage>
        <taxon>Eukaryota</taxon>
        <taxon>Fungi</taxon>
        <taxon>Dikarya</taxon>
        <taxon>Ascomycota</taxon>
        <taxon>Pezizomycotina</taxon>
        <taxon>Dothideomycetes</taxon>
        <taxon>Dothideomycetidae</taxon>
        <taxon>Dothideales</taxon>
        <taxon>Zalariaceae</taxon>
        <taxon>Zalaria</taxon>
    </lineage>
</organism>
<dbReference type="EMBL" id="JAMKPW020000014">
    <property type="protein sequence ID" value="KAK8211420.1"/>
    <property type="molecule type" value="Genomic_DNA"/>
</dbReference>
<gene>
    <name evidence="1" type="ORF">M8818_003387</name>
</gene>
<protein>
    <submittedName>
        <fullName evidence="1">Uncharacterized protein</fullName>
    </submittedName>
</protein>
<sequence length="556" mass="61223">MPFGILEDKHLELVPGTGWFGSFAPDELHDVPTERLKHGTGKYSHIILVPQPSDSPNDPLNWPTWKKDSILFIVGFSAAVVGAYGPMLGPGFVSISAELGISVNTLSQSTAWLILTLGLIVFLVNPFAKIYGKRPTYILSIVVLFVVSIWGAVAKDYGSFLGSRILGALGMAPYEVLVQATIADLYFVHQRATRIAVWNLFLLCGIAGAGFISGYIIEDLGYKWTFGICAILFGVFAFLVIFFVPETAYVRPRVITHLTHATNTAEEEYKLGAEMNEKVAAGEAAVFVAELPAHVTGNGRGDDEVPMGYGRSLRVFTGRYSDAPIWKIFCRPLVMFWYPAVLWAFLIYGTTLTWIVVFSVVNGVIFVSPPYNFSVGETGLTSLSPFILCIIGEVVSGPLNDYICLKLTQRNHGIYEPEFRLVLMLLVVVLGTVGFFGFGASVHAVTHWSGPVLTYGFANMSLAFASTCVFGYVLDSYPKLAEEAFVAINTRNLLTFGLTYFVNDWLAKDGALAVFNVLGICFLAVCALTVPLWIFGKRIRSWIARNKFLNDFMRDM</sequence>
<proteinExistence type="predicted"/>
<reference evidence="1" key="1">
    <citation type="submission" date="2024-02" db="EMBL/GenBank/DDBJ databases">
        <title>Metagenome Assembled Genome of Zalaria obscura JY119.</title>
        <authorList>
            <person name="Vighnesh L."/>
            <person name="Jagadeeshwari U."/>
            <person name="Venkata Ramana C."/>
            <person name="Sasikala C."/>
        </authorList>
    </citation>
    <scope>NUCLEOTIDE SEQUENCE</scope>
    <source>
        <strain evidence="1">JY119</strain>
    </source>
</reference>
<keyword evidence="2" id="KW-1185">Reference proteome</keyword>
<evidence type="ECO:0000313" key="1">
    <source>
        <dbReference type="EMBL" id="KAK8211420.1"/>
    </source>
</evidence>
<accession>A0ACC3SI31</accession>
<name>A0ACC3SI31_9PEZI</name>